<keyword evidence="14" id="KW-1185">Reference proteome</keyword>
<evidence type="ECO:0000256" key="6">
    <source>
        <dbReference type="ARBA" id="ARBA00022475"/>
    </source>
</evidence>
<evidence type="ECO:0000256" key="2">
    <source>
        <dbReference type="ARBA" id="ARBA00004377"/>
    </source>
</evidence>
<dbReference type="NCBIfam" id="TIGR03141">
    <property type="entry name" value="cytochro_ccmD"/>
    <property type="match status" value="1"/>
</dbReference>
<dbReference type="Proteomes" id="UP000484076">
    <property type="component" value="Unassembled WGS sequence"/>
</dbReference>
<dbReference type="AlphaFoldDB" id="A0A8X8GZZ3"/>
<evidence type="ECO:0000256" key="1">
    <source>
        <dbReference type="ARBA" id="ARBA00002442"/>
    </source>
</evidence>
<evidence type="ECO:0000256" key="10">
    <source>
        <dbReference type="ARBA" id="ARBA00022989"/>
    </source>
</evidence>
<protein>
    <recommendedName>
        <fullName evidence="4 12">Heme exporter protein D</fullName>
    </recommendedName>
</protein>
<evidence type="ECO:0000256" key="7">
    <source>
        <dbReference type="ARBA" id="ARBA00022519"/>
    </source>
</evidence>
<keyword evidence="5 12" id="KW-0813">Transport</keyword>
<evidence type="ECO:0000256" key="11">
    <source>
        <dbReference type="ARBA" id="ARBA00023136"/>
    </source>
</evidence>
<feature type="transmembrane region" description="Helical" evidence="12">
    <location>
        <begin position="12"/>
        <end position="32"/>
    </location>
</feature>
<organism evidence="13 14">
    <name type="scientific">Fertoeibacter niger</name>
    <dbReference type="NCBI Taxonomy" id="2656921"/>
    <lineage>
        <taxon>Bacteria</taxon>
        <taxon>Pseudomonadati</taxon>
        <taxon>Pseudomonadota</taxon>
        <taxon>Alphaproteobacteria</taxon>
        <taxon>Rhodobacterales</taxon>
        <taxon>Paracoccaceae</taxon>
        <taxon>Fertoeibacter</taxon>
    </lineage>
</organism>
<evidence type="ECO:0000256" key="8">
    <source>
        <dbReference type="ARBA" id="ARBA00022692"/>
    </source>
</evidence>
<dbReference type="Pfam" id="PF04995">
    <property type="entry name" value="CcmD"/>
    <property type="match status" value="1"/>
</dbReference>
<keyword evidence="8 12" id="KW-0812">Transmembrane</keyword>
<reference evidence="13" key="1">
    <citation type="submission" date="2020-05" db="EMBL/GenBank/DDBJ databases">
        <title>Fertoebacter nigrum gen. nov., sp. nov., a new member of the family Rhodobacteraceae.</title>
        <authorList>
            <person name="Szuroczki S."/>
            <person name="Abbaszade G."/>
            <person name="Buni D."/>
            <person name="Schumann P."/>
            <person name="Toth E."/>
        </authorList>
    </citation>
    <scope>NUCLEOTIDE SEQUENCE</scope>
    <source>
        <strain evidence="13">RG-N-1a</strain>
    </source>
</reference>
<evidence type="ECO:0000313" key="14">
    <source>
        <dbReference type="Proteomes" id="UP000484076"/>
    </source>
</evidence>
<dbReference type="GO" id="GO:0005886">
    <property type="term" value="C:plasma membrane"/>
    <property type="evidence" value="ECO:0007669"/>
    <property type="project" value="UniProtKB-SubCell"/>
</dbReference>
<dbReference type="InterPro" id="IPR007078">
    <property type="entry name" value="Haem_export_protD_CcmD"/>
</dbReference>
<evidence type="ECO:0000256" key="3">
    <source>
        <dbReference type="ARBA" id="ARBA00008741"/>
    </source>
</evidence>
<keyword evidence="6 12" id="KW-1003">Cell membrane</keyword>
<sequence>MIAALGKYAGAVLWSYAASIALILALVGLSLWRAAKVRRALQAVENRQARDE</sequence>
<dbReference type="EMBL" id="WHUT02000001">
    <property type="protein sequence ID" value="NUB42923.1"/>
    <property type="molecule type" value="Genomic_DNA"/>
</dbReference>
<keyword evidence="7 12" id="KW-0997">Cell inner membrane</keyword>
<comment type="subcellular location">
    <subcellularLocation>
        <location evidence="2 12">Cell inner membrane</location>
        <topology evidence="2 12">Single-pass membrane protein</topology>
    </subcellularLocation>
</comment>
<dbReference type="GO" id="GO:0015886">
    <property type="term" value="P:heme transport"/>
    <property type="evidence" value="ECO:0007669"/>
    <property type="project" value="InterPro"/>
</dbReference>
<comment type="caution">
    <text evidence="13">The sequence shown here is derived from an EMBL/GenBank/DDBJ whole genome shotgun (WGS) entry which is preliminary data.</text>
</comment>
<keyword evidence="10 12" id="KW-1133">Transmembrane helix</keyword>
<proteinExistence type="inferred from homology"/>
<comment type="similarity">
    <text evidence="3 12">Belongs to the CcmD/CycX/HelD family.</text>
</comment>
<evidence type="ECO:0000256" key="5">
    <source>
        <dbReference type="ARBA" id="ARBA00022448"/>
    </source>
</evidence>
<dbReference type="GO" id="GO:0017004">
    <property type="term" value="P:cytochrome complex assembly"/>
    <property type="evidence" value="ECO:0007669"/>
    <property type="project" value="UniProtKB-KW"/>
</dbReference>
<accession>A0A8X8GZZ3</accession>
<dbReference type="RefSeq" id="WP_152823620.1">
    <property type="nucleotide sequence ID" value="NZ_WHUT02000001.1"/>
</dbReference>
<evidence type="ECO:0000313" key="13">
    <source>
        <dbReference type="EMBL" id="NUB42923.1"/>
    </source>
</evidence>
<comment type="function">
    <text evidence="1 12">Required for the export of heme to the periplasm for the biogenesis of c-type cytochromes.</text>
</comment>
<evidence type="ECO:0000256" key="9">
    <source>
        <dbReference type="ARBA" id="ARBA00022748"/>
    </source>
</evidence>
<keyword evidence="11 12" id="KW-0472">Membrane</keyword>
<evidence type="ECO:0000256" key="4">
    <source>
        <dbReference type="ARBA" id="ARBA00016461"/>
    </source>
</evidence>
<gene>
    <name evidence="13" type="primary">ccmD</name>
    <name evidence="13" type="ORF">GEU84_000865</name>
</gene>
<keyword evidence="9 12" id="KW-0201">Cytochrome c-type biogenesis</keyword>
<evidence type="ECO:0000256" key="12">
    <source>
        <dbReference type="RuleBase" id="RU363101"/>
    </source>
</evidence>
<name>A0A8X8GZZ3_9RHOB</name>